<feature type="domain" description="SDE2/SF3A3 SAP" evidence="1">
    <location>
        <begin position="54"/>
        <end position="100"/>
    </location>
</feature>
<organism evidence="2 3">
    <name type="scientific">Rosa chinensis</name>
    <name type="common">China rose</name>
    <dbReference type="NCBI Taxonomy" id="74649"/>
    <lineage>
        <taxon>Eukaryota</taxon>
        <taxon>Viridiplantae</taxon>
        <taxon>Streptophyta</taxon>
        <taxon>Embryophyta</taxon>
        <taxon>Tracheophyta</taxon>
        <taxon>Spermatophyta</taxon>
        <taxon>Magnoliopsida</taxon>
        <taxon>eudicotyledons</taxon>
        <taxon>Gunneridae</taxon>
        <taxon>Pentapetalae</taxon>
        <taxon>rosids</taxon>
        <taxon>fabids</taxon>
        <taxon>Rosales</taxon>
        <taxon>Rosaceae</taxon>
        <taxon>Rosoideae</taxon>
        <taxon>Rosoideae incertae sedis</taxon>
        <taxon>Rosa</taxon>
    </lineage>
</organism>
<dbReference type="Proteomes" id="UP000238479">
    <property type="component" value="Chromosome 1"/>
</dbReference>
<accession>A0A2P6SEK6</accession>
<evidence type="ECO:0000259" key="1">
    <source>
        <dbReference type="Pfam" id="PF13297"/>
    </source>
</evidence>
<dbReference type="AlphaFoldDB" id="A0A2P6SEK6"/>
<reference evidence="2 3" key="1">
    <citation type="journal article" date="2018" name="Nat. Genet.">
        <title>The Rosa genome provides new insights in the design of modern roses.</title>
        <authorList>
            <person name="Bendahmane M."/>
        </authorList>
    </citation>
    <scope>NUCLEOTIDE SEQUENCE [LARGE SCALE GENOMIC DNA]</scope>
    <source>
        <strain evidence="3">cv. Old Blush</strain>
    </source>
</reference>
<dbReference type="InterPro" id="IPR025086">
    <property type="entry name" value="SDE2/SF3A3_SAP"/>
</dbReference>
<proteinExistence type="predicted"/>
<protein>
    <recommendedName>
        <fullName evidence="1">SDE2/SF3A3 SAP domain-containing protein</fullName>
    </recommendedName>
</protein>
<comment type="caution">
    <text evidence="2">The sequence shown here is derived from an EMBL/GenBank/DDBJ whole genome shotgun (WGS) entry which is preliminary data.</text>
</comment>
<dbReference type="EMBL" id="PDCK01000039">
    <property type="protein sequence ID" value="PRQ57112.1"/>
    <property type="molecule type" value="Genomic_DNA"/>
</dbReference>
<keyword evidence="3" id="KW-1185">Reference proteome</keyword>
<evidence type="ECO:0000313" key="2">
    <source>
        <dbReference type="EMBL" id="PRQ57112.1"/>
    </source>
</evidence>
<sequence>MYHSLSMRYKRVVDLHNMLGGENHHHLRQHHLRSSISEEMELKPGLSALVTSGAFGIKRLKLELQHCRLKCGGTQQERAARLFMLKFTHVEKIPKKLLAKK</sequence>
<dbReference type="Gramene" id="PRQ57112">
    <property type="protein sequence ID" value="PRQ57112"/>
    <property type="gene ID" value="RchiOBHm_Chr1g0344721"/>
</dbReference>
<dbReference type="Pfam" id="PF13297">
    <property type="entry name" value="SDE2_2C"/>
    <property type="match status" value="1"/>
</dbReference>
<name>A0A2P6SEK6_ROSCH</name>
<evidence type="ECO:0000313" key="3">
    <source>
        <dbReference type="Proteomes" id="UP000238479"/>
    </source>
</evidence>
<gene>
    <name evidence="2" type="ORF">RchiOBHm_Chr1g0344721</name>
</gene>
<dbReference type="STRING" id="74649.A0A2P6SEK6"/>